<dbReference type="EMBL" id="CAJOAY010003417">
    <property type="protein sequence ID" value="CAF4020790.1"/>
    <property type="molecule type" value="Genomic_DNA"/>
</dbReference>
<evidence type="ECO:0000256" key="9">
    <source>
        <dbReference type="SAM" id="Phobius"/>
    </source>
</evidence>
<feature type="transmembrane region" description="Helical" evidence="9">
    <location>
        <begin position="42"/>
        <end position="62"/>
    </location>
</feature>
<reference evidence="11" key="1">
    <citation type="submission" date="2021-02" db="EMBL/GenBank/DDBJ databases">
        <authorList>
            <person name="Nowell W R."/>
        </authorList>
    </citation>
    <scope>NUCLEOTIDE SEQUENCE</scope>
</reference>
<gene>
    <name evidence="11" type="ORF">OKA104_LOCUS30949</name>
</gene>
<dbReference type="SUPFAM" id="SSF101898">
    <property type="entry name" value="NHL repeat"/>
    <property type="match status" value="1"/>
</dbReference>
<comment type="caution">
    <text evidence="11">The sequence shown here is derived from an EMBL/GenBank/DDBJ whole genome shotgun (WGS) entry which is preliminary data.</text>
</comment>
<comment type="caution">
    <text evidence="7">Lacks conserved residue(s) required for the propagation of feature annotation.</text>
</comment>
<evidence type="ECO:0000259" key="10">
    <source>
        <dbReference type="PROSITE" id="PS51635"/>
    </source>
</evidence>
<dbReference type="SUPFAM" id="SSF52151">
    <property type="entry name" value="FabD/lysophospholipase-like"/>
    <property type="match status" value="1"/>
</dbReference>
<feature type="domain" description="PNPLA" evidence="10">
    <location>
        <begin position="257"/>
        <end position="461"/>
    </location>
</feature>
<dbReference type="Pfam" id="PF01436">
    <property type="entry name" value="NHL"/>
    <property type="match status" value="2"/>
</dbReference>
<dbReference type="AlphaFoldDB" id="A0A819PYJ4"/>
<keyword evidence="9" id="KW-0472">Membrane</keyword>
<dbReference type="PROSITE" id="PS51635">
    <property type="entry name" value="PNPLA"/>
    <property type="match status" value="1"/>
</dbReference>
<dbReference type="Gene3D" id="3.40.1090.10">
    <property type="entry name" value="Cytosolic phospholipase A2 catalytic domain"/>
    <property type="match status" value="2"/>
</dbReference>
<comment type="similarity">
    <text evidence="1">Belongs to the PLPL family.</text>
</comment>
<dbReference type="InterPro" id="IPR011042">
    <property type="entry name" value="6-blade_b-propeller_TolB-like"/>
</dbReference>
<sequence>MIFQWFDYTITATHSIYLLIVLTTFVCFLLGTRRVLKGPICFFFILIVVIELFSYILLRYFIRLLESIFIRPAVLNNAENYDEWYQYAFETDKLHGREIWKGNSESKYYNDNLIRVLTNDLKISRKTNDVEKIIKLLHMCINKSMNGILNEHLYSKTLVGTKYVIEEYIEEIVTSLKYLTEQGQLLKDKNISSTPIDNLSYLSNVTSELLDINYSELENEFSNQIINDNNSSRENISTEFILQALKAMKSHYGVTALCLSGGAGMGHYHWGVVQALLSSGYLPKIISGTSSGAVVAAVVCTRSDEELRSVLKPEALLLRLNCFDVSWIERIKRYFKYRAMFSRDVWLDKLQWFGGADEETGQIGLTFKEAYEKTGRILNITATNARKHSPPLCLNYLSTPHVTIASAVLASAAVPGLIHPVHLIEKIIDKHGQITYRPLHNERLQYRDGSFENDIPLNTLSEVFGCSYFLVSQTNPHIIPFFFHARGQGGLPSGWRLRGGAYRGGFLLATMELLLKEDMKKYLRILAMFDLLPAVLEQDWSFLFLQEFQGQITMVPHARLIDYFRLISDIKDVNEISHYLQEGKLTAWRKFIIPTTTVLLNRTKREKTVTIEITSETTEITTSSEISTILTTIIESEQTLPPVIIDSNTKWKQNASTVAGGNGWGNELNQLSQPLGIYVDNDDESIYIADAVNHRIVRWEFGAKAGEIVAGENGCGDGIGQLNVPRDVVLDKEKKYLIICEANNYRVIRLSRQSTQDQQILMSNIICRGFAIDNNGDIYISESRRNEITRFQEGDTAGTVVAGENGPGGQLNQFNGPSFIFIDEYYSIYVADSQNNRVMKWIKNATEGFRIAPVQVSNQNPSSMSQPVGVIVDHTGNIYISNWGNHQIMRWSPDAIEGNPVAGEEQSGSQPTQFRDPQDISFDRQGNLYVVDTGNNRIQKFIIDRN</sequence>
<evidence type="ECO:0000313" key="11">
    <source>
        <dbReference type="EMBL" id="CAF4020790.1"/>
    </source>
</evidence>
<dbReference type="Pfam" id="PF11815">
    <property type="entry name" value="DUF3336"/>
    <property type="match status" value="1"/>
</dbReference>
<keyword evidence="2" id="KW-0677">Repeat</keyword>
<feature type="region of interest" description="Disordered" evidence="8">
    <location>
        <begin position="896"/>
        <end position="919"/>
    </location>
</feature>
<evidence type="ECO:0000256" key="6">
    <source>
        <dbReference type="PROSITE-ProRule" id="PRU00504"/>
    </source>
</evidence>
<feature type="transmembrane region" description="Helical" evidence="9">
    <location>
        <begin position="12"/>
        <end position="30"/>
    </location>
</feature>
<keyword evidence="3 7" id="KW-0378">Hydrolase</keyword>
<feature type="repeat" description="NHL" evidence="6">
    <location>
        <begin position="906"/>
        <end position="944"/>
    </location>
</feature>
<feature type="active site" description="Proton acceptor" evidence="7">
    <location>
        <position position="448"/>
    </location>
</feature>
<protein>
    <recommendedName>
        <fullName evidence="10">PNPLA domain-containing protein</fullName>
    </recommendedName>
</protein>
<dbReference type="InterPro" id="IPR001258">
    <property type="entry name" value="NHL_repeat"/>
</dbReference>
<keyword evidence="9" id="KW-1133">Transmembrane helix</keyword>
<keyword evidence="5 7" id="KW-0443">Lipid metabolism</keyword>
<feature type="compositionally biased region" description="Polar residues" evidence="8">
    <location>
        <begin position="906"/>
        <end position="915"/>
    </location>
</feature>
<dbReference type="PROSITE" id="PS51125">
    <property type="entry name" value="NHL"/>
    <property type="match status" value="1"/>
</dbReference>
<dbReference type="PANTHER" id="PTHR14226">
    <property type="entry name" value="NEUROPATHY TARGET ESTERASE/SWISS CHEESE D.MELANOGASTER"/>
    <property type="match status" value="1"/>
</dbReference>
<dbReference type="InterPro" id="IPR021771">
    <property type="entry name" value="Triacylglycerol_lipase_N"/>
</dbReference>
<dbReference type="PANTHER" id="PTHR14226:SF66">
    <property type="entry name" value="TRIACYLGLYCEROL LIPASE PTL2"/>
    <property type="match status" value="1"/>
</dbReference>
<dbReference type="Pfam" id="PF01734">
    <property type="entry name" value="Patatin"/>
    <property type="match status" value="1"/>
</dbReference>
<evidence type="ECO:0000313" key="12">
    <source>
        <dbReference type="Proteomes" id="UP000663881"/>
    </source>
</evidence>
<dbReference type="Gene3D" id="2.40.10.500">
    <property type="match status" value="1"/>
</dbReference>
<organism evidence="11 12">
    <name type="scientific">Adineta steineri</name>
    <dbReference type="NCBI Taxonomy" id="433720"/>
    <lineage>
        <taxon>Eukaryota</taxon>
        <taxon>Metazoa</taxon>
        <taxon>Spiralia</taxon>
        <taxon>Gnathifera</taxon>
        <taxon>Rotifera</taxon>
        <taxon>Eurotatoria</taxon>
        <taxon>Bdelloidea</taxon>
        <taxon>Adinetida</taxon>
        <taxon>Adinetidae</taxon>
        <taxon>Adineta</taxon>
    </lineage>
</organism>
<evidence type="ECO:0000256" key="8">
    <source>
        <dbReference type="SAM" id="MobiDB-lite"/>
    </source>
</evidence>
<evidence type="ECO:0000256" key="2">
    <source>
        <dbReference type="ARBA" id="ARBA00022737"/>
    </source>
</evidence>
<accession>A0A819PYJ4</accession>
<evidence type="ECO:0000256" key="1">
    <source>
        <dbReference type="ARBA" id="ARBA00006104"/>
    </source>
</evidence>
<dbReference type="InterPro" id="IPR016035">
    <property type="entry name" value="Acyl_Trfase/lysoPLipase"/>
</dbReference>
<evidence type="ECO:0000256" key="3">
    <source>
        <dbReference type="ARBA" id="ARBA00022801"/>
    </source>
</evidence>
<keyword evidence="4 7" id="KW-0442">Lipid degradation</keyword>
<evidence type="ECO:0000256" key="5">
    <source>
        <dbReference type="ARBA" id="ARBA00023098"/>
    </source>
</evidence>
<proteinExistence type="inferred from homology"/>
<dbReference type="InterPro" id="IPR050301">
    <property type="entry name" value="NTE"/>
</dbReference>
<dbReference type="Gene3D" id="2.120.10.30">
    <property type="entry name" value="TolB, C-terminal domain"/>
    <property type="match status" value="2"/>
</dbReference>
<dbReference type="Proteomes" id="UP000663881">
    <property type="component" value="Unassembled WGS sequence"/>
</dbReference>
<dbReference type="GO" id="GO:0016042">
    <property type="term" value="P:lipid catabolic process"/>
    <property type="evidence" value="ECO:0007669"/>
    <property type="project" value="UniProtKB-UniRule"/>
</dbReference>
<dbReference type="CDD" id="cd05819">
    <property type="entry name" value="NHL"/>
    <property type="match status" value="1"/>
</dbReference>
<dbReference type="GO" id="GO:0004806">
    <property type="term" value="F:triacylglycerol lipase activity"/>
    <property type="evidence" value="ECO:0007669"/>
    <property type="project" value="InterPro"/>
</dbReference>
<name>A0A819PYJ4_9BILA</name>
<keyword evidence="9" id="KW-0812">Transmembrane</keyword>
<dbReference type="InterPro" id="IPR002641">
    <property type="entry name" value="PNPLA_dom"/>
</dbReference>
<feature type="active site" description="Nucleophile" evidence="7">
    <location>
        <position position="290"/>
    </location>
</feature>
<feature type="short sequence motif" description="GXSXG" evidence="7">
    <location>
        <begin position="288"/>
        <end position="292"/>
    </location>
</feature>
<evidence type="ECO:0000256" key="4">
    <source>
        <dbReference type="ARBA" id="ARBA00022963"/>
    </source>
</evidence>
<evidence type="ECO:0000256" key="7">
    <source>
        <dbReference type="PROSITE-ProRule" id="PRU01161"/>
    </source>
</evidence>